<dbReference type="PANTHER" id="PTHR24403:SF67">
    <property type="entry name" value="FI01116P-RELATED"/>
    <property type="match status" value="1"/>
</dbReference>
<feature type="region of interest" description="Disordered" evidence="6">
    <location>
        <begin position="1"/>
        <end position="25"/>
    </location>
</feature>
<evidence type="ECO:0000256" key="1">
    <source>
        <dbReference type="ARBA" id="ARBA00022723"/>
    </source>
</evidence>
<organism evidence="8 9">
    <name type="scientific">Haemaphysalis longicornis</name>
    <name type="common">Bush tick</name>
    <dbReference type="NCBI Taxonomy" id="44386"/>
    <lineage>
        <taxon>Eukaryota</taxon>
        <taxon>Metazoa</taxon>
        <taxon>Ecdysozoa</taxon>
        <taxon>Arthropoda</taxon>
        <taxon>Chelicerata</taxon>
        <taxon>Arachnida</taxon>
        <taxon>Acari</taxon>
        <taxon>Parasitiformes</taxon>
        <taxon>Ixodida</taxon>
        <taxon>Ixodoidea</taxon>
        <taxon>Ixodidae</taxon>
        <taxon>Haemaphysalinae</taxon>
        <taxon>Haemaphysalis</taxon>
    </lineage>
</organism>
<dbReference type="PROSITE" id="PS00028">
    <property type="entry name" value="ZINC_FINGER_C2H2_1"/>
    <property type="match status" value="1"/>
</dbReference>
<dbReference type="GO" id="GO:0005634">
    <property type="term" value="C:nucleus"/>
    <property type="evidence" value="ECO:0007669"/>
    <property type="project" value="TreeGrafter"/>
</dbReference>
<dbReference type="OrthoDB" id="6474440at2759"/>
<keyword evidence="3 5" id="KW-0863">Zinc-finger</keyword>
<dbReference type="InterPro" id="IPR036236">
    <property type="entry name" value="Znf_C2H2_sf"/>
</dbReference>
<dbReference type="PROSITE" id="PS50157">
    <property type="entry name" value="ZINC_FINGER_C2H2_2"/>
    <property type="match status" value="2"/>
</dbReference>
<feature type="domain" description="C2H2-type" evidence="7">
    <location>
        <begin position="74"/>
        <end position="102"/>
    </location>
</feature>
<feature type="domain" description="C2H2-type" evidence="7">
    <location>
        <begin position="46"/>
        <end position="73"/>
    </location>
</feature>
<reference evidence="8 9" key="1">
    <citation type="journal article" date="2020" name="Cell">
        <title>Large-Scale Comparative Analyses of Tick Genomes Elucidate Their Genetic Diversity and Vector Capacities.</title>
        <authorList>
            <consortium name="Tick Genome and Microbiome Consortium (TIGMIC)"/>
            <person name="Jia N."/>
            <person name="Wang J."/>
            <person name="Shi W."/>
            <person name="Du L."/>
            <person name="Sun Y."/>
            <person name="Zhan W."/>
            <person name="Jiang J.F."/>
            <person name="Wang Q."/>
            <person name="Zhang B."/>
            <person name="Ji P."/>
            <person name="Bell-Sakyi L."/>
            <person name="Cui X.M."/>
            <person name="Yuan T.T."/>
            <person name="Jiang B.G."/>
            <person name="Yang W.F."/>
            <person name="Lam T.T."/>
            <person name="Chang Q.C."/>
            <person name="Ding S.J."/>
            <person name="Wang X.J."/>
            <person name="Zhu J.G."/>
            <person name="Ruan X.D."/>
            <person name="Zhao L."/>
            <person name="Wei J.T."/>
            <person name="Ye R.Z."/>
            <person name="Que T.C."/>
            <person name="Du C.H."/>
            <person name="Zhou Y.H."/>
            <person name="Cheng J.X."/>
            <person name="Dai P.F."/>
            <person name="Guo W.B."/>
            <person name="Han X.H."/>
            <person name="Huang E.J."/>
            <person name="Li L.F."/>
            <person name="Wei W."/>
            <person name="Gao Y.C."/>
            <person name="Liu J.Z."/>
            <person name="Shao H.Z."/>
            <person name="Wang X."/>
            <person name="Wang C.C."/>
            <person name="Yang T.C."/>
            <person name="Huo Q.B."/>
            <person name="Li W."/>
            <person name="Chen H.Y."/>
            <person name="Chen S.E."/>
            <person name="Zhou L.G."/>
            <person name="Ni X.B."/>
            <person name="Tian J.H."/>
            <person name="Sheng Y."/>
            <person name="Liu T."/>
            <person name="Pan Y.S."/>
            <person name="Xia L.Y."/>
            <person name="Li J."/>
            <person name="Zhao F."/>
            <person name="Cao W.C."/>
        </authorList>
    </citation>
    <scope>NUCLEOTIDE SEQUENCE [LARGE SCALE GENOMIC DNA]</scope>
    <source>
        <strain evidence="8">HaeL-2018</strain>
    </source>
</reference>
<gene>
    <name evidence="8" type="ORF">HPB48_017772</name>
</gene>
<dbReference type="InterPro" id="IPR013087">
    <property type="entry name" value="Znf_C2H2_type"/>
</dbReference>
<evidence type="ECO:0000256" key="4">
    <source>
        <dbReference type="ARBA" id="ARBA00022833"/>
    </source>
</evidence>
<evidence type="ECO:0000256" key="3">
    <source>
        <dbReference type="ARBA" id="ARBA00022771"/>
    </source>
</evidence>
<evidence type="ECO:0000256" key="5">
    <source>
        <dbReference type="PROSITE-ProRule" id="PRU00042"/>
    </source>
</evidence>
<evidence type="ECO:0000259" key="7">
    <source>
        <dbReference type="PROSITE" id="PS50157"/>
    </source>
</evidence>
<keyword evidence="9" id="KW-1185">Reference proteome</keyword>
<dbReference type="AlphaFoldDB" id="A0A9J6FMT9"/>
<dbReference type="Proteomes" id="UP000821853">
    <property type="component" value="Chromosome 10"/>
</dbReference>
<feature type="compositionally biased region" description="Polar residues" evidence="6">
    <location>
        <begin position="1"/>
        <end position="19"/>
    </location>
</feature>
<dbReference type="VEuPathDB" id="VectorBase:HLOH_062852"/>
<proteinExistence type="predicted"/>
<evidence type="ECO:0000313" key="9">
    <source>
        <dbReference type="Proteomes" id="UP000821853"/>
    </source>
</evidence>
<keyword evidence="1" id="KW-0479">Metal-binding</keyword>
<evidence type="ECO:0000256" key="2">
    <source>
        <dbReference type="ARBA" id="ARBA00022737"/>
    </source>
</evidence>
<evidence type="ECO:0000313" key="8">
    <source>
        <dbReference type="EMBL" id="KAH9364482.1"/>
    </source>
</evidence>
<dbReference type="EMBL" id="JABSTR010000002">
    <property type="protein sequence ID" value="KAH9364482.1"/>
    <property type="molecule type" value="Genomic_DNA"/>
</dbReference>
<dbReference type="FunFam" id="3.30.160.60:FF:000710">
    <property type="entry name" value="Zinc finger protein 768"/>
    <property type="match status" value="1"/>
</dbReference>
<accession>A0A9J6FMT9</accession>
<sequence length="126" mass="14764">MTGITRASSGVPGENSSLVTRRRRQRRAGLHGVLIAQRQPRRTRTYQCNLCTYHTERRAHIVRHLRGHTGERPFACAHCDRCFVHKHHLDRHRKRAHPRREQRPLPPAPLADFLELELQPFDDDDV</sequence>
<dbReference type="PANTHER" id="PTHR24403">
    <property type="entry name" value="ZINC FINGER PROTEIN"/>
    <property type="match status" value="1"/>
</dbReference>
<dbReference type="InterPro" id="IPR050688">
    <property type="entry name" value="Zinc_finger/UBP_domain"/>
</dbReference>
<dbReference type="SUPFAM" id="SSF57667">
    <property type="entry name" value="beta-beta-alpha zinc fingers"/>
    <property type="match status" value="1"/>
</dbReference>
<evidence type="ECO:0000256" key="6">
    <source>
        <dbReference type="SAM" id="MobiDB-lite"/>
    </source>
</evidence>
<keyword evidence="2" id="KW-0677">Repeat</keyword>
<dbReference type="GO" id="GO:0008270">
    <property type="term" value="F:zinc ion binding"/>
    <property type="evidence" value="ECO:0007669"/>
    <property type="project" value="UniProtKB-KW"/>
</dbReference>
<dbReference type="SMART" id="SM00355">
    <property type="entry name" value="ZnF_C2H2"/>
    <property type="match status" value="2"/>
</dbReference>
<comment type="caution">
    <text evidence="8">The sequence shown here is derived from an EMBL/GenBank/DDBJ whole genome shotgun (WGS) entry which is preliminary data.</text>
</comment>
<dbReference type="Gene3D" id="3.30.160.60">
    <property type="entry name" value="Classic Zinc Finger"/>
    <property type="match status" value="2"/>
</dbReference>
<keyword evidence="4" id="KW-0862">Zinc</keyword>
<feature type="compositionally biased region" description="Basic residues" evidence="6">
    <location>
        <begin position="90"/>
        <end position="100"/>
    </location>
</feature>
<protein>
    <recommendedName>
        <fullName evidence="7">C2H2-type domain-containing protein</fullName>
    </recommendedName>
</protein>
<dbReference type="GO" id="GO:0045944">
    <property type="term" value="P:positive regulation of transcription by RNA polymerase II"/>
    <property type="evidence" value="ECO:0007669"/>
    <property type="project" value="TreeGrafter"/>
</dbReference>
<name>A0A9J6FMT9_HAELO</name>
<feature type="region of interest" description="Disordered" evidence="6">
    <location>
        <begin position="90"/>
        <end position="110"/>
    </location>
</feature>